<feature type="compositionally biased region" description="Low complexity" evidence="1">
    <location>
        <begin position="81"/>
        <end position="98"/>
    </location>
</feature>
<feature type="non-terminal residue" evidence="2">
    <location>
        <position position="1"/>
    </location>
</feature>
<dbReference type="EMBL" id="AMZH03003975">
    <property type="protein sequence ID" value="RRT70548.1"/>
    <property type="molecule type" value="Genomic_DNA"/>
</dbReference>
<dbReference type="Proteomes" id="UP000287651">
    <property type="component" value="Unassembled WGS sequence"/>
</dbReference>
<dbReference type="AlphaFoldDB" id="A0A427A2Y2"/>
<feature type="region of interest" description="Disordered" evidence="1">
    <location>
        <begin position="1"/>
        <end position="30"/>
    </location>
</feature>
<sequence>PVARDIERATVVASVSLPSTPRGPHGKGLPSTCHHASLCLSDPSPIIPIRLSPTRLESVAEAKQSKANAAQSRAKADADTAPSASLSSLSLSPPSLRSVPSSVLRFHRKYLEFFRIGGTTNCISIIMEIVEVVHDDCKDDMVKCAMEDGWVKPSMCQNNFTYKPVQVCKCP</sequence>
<reference evidence="2 3" key="1">
    <citation type="journal article" date="2014" name="Agronomy (Basel)">
        <title>A Draft Genome Sequence for Ensete ventricosum, the Drought-Tolerant Tree Against Hunger.</title>
        <authorList>
            <person name="Harrison J."/>
            <person name="Moore K.A."/>
            <person name="Paszkiewicz K."/>
            <person name="Jones T."/>
            <person name="Grant M."/>
            <person name="Ambacheew D."/>
            <person name="Muzemil S."/>
            <person name="Studholme D.J."/>
        </authorList>
    </citation>
    <scope>NUCLEOTIDE SEQUENCE [LARGE SCALE GENOMIC DNA]</scope>
</reference>
<proteinExistence type="predicted"/>
<evidence type="ECO:0000313" key="2">
    <source>
        <dbReference type="EMBL" id="RRT70548.1"/>
    </source>
</evidence>
<accession>A0A427A2Y2</accession>
<protein>
    <submittedName>
        <fullName evidence="2">Uncharacterized protein</fullName>
    </submittedName>
</protein>
<evidence type="ECO:0000313" key="3">
    <source>
        <dbReference type="Proteomes" id="UP000287651"/>
    </source>
</evidence>
<name>A0A427A2Y2_ENSVE</name>
<organism evidence="2 3">
    <name type="scientific">Ensete ventricosum</name>
    <name type="common">Abyssinian banana</name>
    <name type="synonym">Musa ensete</name>
    <dbReference type="NCBI Taxonomy" id="4639"/>
    <lineage>
        <taxon>Eukaryota</taxon>
        <taxon>Viridiplantae</taxon>
        <taxon>Streptophyta</taxon>
        <taxon>Embryophyta</taxon>
        <taxon>Tracheophyta</taxon>
        <taxon>Spermatophyta</taxon>
        <taxon>Magnoliopsida</taxon>
        <taxon>Liliopsida</taxon>
        <taxon>Zingiberales</taxon>
        <taxon>Musaceae</taxon>
        <taxon>Ensete</taxon>
    </lineage>
</organism>
<gene>
    <name evidence="2" type="ORF">B296_00022396</name>
</gene>
<comment type="caution">
    <text evidence="2">The sequence shown here is derived from an EMBL/GenBank/DDBJ whole genome shotgun (WGS) entry which is preliminary data.</text>
</comment>
<evidence type="ECO:0000256" key="1">
    <source>
        <dbReference type="SAM" id="MobiDB-lite"/>
    </source>
</evidence>
<feature type="region of interest" description="Disordered" evidence="1">
    <location>
        <begin position="60"/>
        <end position="98"/>
    </location>
</feature>